<comment type="similarity">
    <text evidence="2">Belongs to the pectinesterase family.</text>
</comment>
<sequence>MFRVLNYLTIYLSFLHIVHATSRTSPPTGAKIVRAGTANSGEFSTPSAAVNSLPNDSSSQSIFIYPGTYTEQVSITRVGPLTIYGYTTDTSTYKNNQATIQFGLDAGQAGSDDASGTLRIHKDNFKMYNVNVKNTFGVGSQAIALSQYGDRVGIYGCGLYGYQDTLLAEQGAQVYLRGYIEGATDFIFGQRGQAYFGGNTIGVKGAGWVTASGRSSDDSTSYVFNANTIVTASGAFSNATSRQYFGRPWSNYAKYVGIHARSGEAHIPGRVIFKNTVVTAPFNTALWSEWSTSTPNTDHVFFADYNTSGGGVSGASRPSFATVLSASQAAAYTISSAVGSDYTSWVDTSYVV</sequence>
<keyword evidence="5 8" id="KW-0063">Aspartyl esterase</keyword>
<dbReference type="GO" id="GO:0042545">
    <property type="term" value="P:cell wall modification"/>
    <property type="evidence" value="ECO:0007669"/>
    <property type="project" value="UniProtKB-UniRule"/>
</dbReference>
<dbReference type="UniPathway" id="UPA00545">
    <property type="reaction ID" value="UER00823"/>
</dbReference>
<evidence type="ECO:0000259" key="9">
    <source>
        <dbReference type="Pfam" id="PF01095"/>
    </source>
</evidence>
<feature type="chain" id="PRO_5005128322" description="Pectinesterase" evidence="8">
    <location>
        <begin position="21"/>
        <end position="352"/>
    </location>
</feature>
<dbReference type="GO" id="GO:0005576">
    <property type="term" value="C:extracellular region"/>
    <property type="evidence" value="ECO:0007669"/>
    <property type="project" value="UniProtKB-SubCell"/>
</dbReference>
<evidence type="ECO:0000256" key="5">
    <source>
        <dbReference type="ARBA" id="ARBA00023085"/>
    </source>
</evidence>
<keyword evidence="8" id="KW-0961">Cell wall biogenesis/degradation</keyword>
<name>E7D8Q5_LEUGO</name>
<dbReference type="EC" id="3.1.1.11" evidence="3 8"/>
<comment type="pathway">
    <text evidence="1 8">Glycan metabolism; pectin degradation; 2-dehydro-3-deoxy-D-gluconate from pectin: step 1/5.</text>
</comment>
<feature type="active site" evidence="7">
    <location>
        <position position="185"/>
    </location>
</feature>
<dbReference type="InterPro" id="IPR033131">
    <property type="entry name" value="Pectinesterase_Asp_AS"/>
</dbReference>
<reference evidence="10" key="1">
    <citation type="journal article" date="2010" name="BMC Biol.">
        <title>Leaf-cutting ant fungi produce cell wall degrading pectinase complexes reminiscent of phytopathogenic fungi.</title>
        <authorList>
            <person name="Schiott M."/>
            <person name="Rogowska-Wrzesinska A."/>
            <person name="Roepstorff P."/>
            <person name="Boomsma J.J."/>
        </authorList>
    </citation>
    <scope>NUCLEOTIDE SEQUENCE</scope>
    <source>
        <strain evidence="10">Ae282</strain>
    </source>
</reference>
<evidence type="ECO:0000256" key="1">
    <source>
        <dbReference type="ARBA" id="ARBA00005184"/>
    </source>
</evidence>
<evidence type="ECO:0000256" key="8">
    <source>
        <dbReference type="RuleBase" id="RU000589"/>
    </source>
</evidence>
<evidence type="ECO:0000256" key="3">
    <source>
        <dbReference type="ARBA" id="ARBA00013229"/>
    </source>
</evidence>
<reference evidence="10" key="2">
    <citation type="submission" date="2010-08" db="EMBL/GenBank/DDBJ databases">
        <authorList>
            <person name="Schioett M."/>
        </authorList>
    </citation>
    <scope>NUCLEOTIDE SEQUENCE</scope>
    <source>
        <strain evidence="10">Ae282</strain>
    </source>
</reference>
<dbReference type="EMBL" id="HQ174766">
    <property type="protein sequence ID" value="ADV30325.1"/>
    <property type="molecule type" value="mRNA"/>
</dbReference>
<accession>E7D8Q5</accession>
<feature type="signal peptide" evidence="8">
    <location>
        <begin position="1"/>
        <end position="20"/>
    </location>
</feature>
<evidence type="ECO:0000313" key="10">
    <source>
        <dbReference type="EMBL" id="ADV30325.1"/>
    </source>
</evidence>
<dbReference type="PANTHER" id="PTHR31321">
    <property type="entry name" value="ACYL-COA THIOESTER HYDROLASE YBHC-RELATED"/>
    <property type="match status" value="1"/>
</dbReference>
<comment type="subcellular location">
    <subcellularLocation>
        <location evidence="8">Secreted</location>
    </subcellularLocation>
</comment>
<dbReference type="PROSITE" id="PS00503">
    <property type="entry name" value="PECTINESTERASE_2"/>
    <property type="match status" value="1"/>
</dbReference>
<evidence type="ECO:0000256" key="2">
    <source>
        <dbReference type="ARBA" id="ARBA00008891"/>
    </source>
</evidence>
<dbReference type="InterPro" id="IPR012334">
    <property type="entry name" value="Pectin_lyas_fold"/>
</dbReference>
<evidence type="ECO:0000256" key="4">
    <source>
        <dbReference type="ARBA" id="ARBA00022801"/>
    </source>
</evidence>
<evidence type="ECO:0000256" key="6">
    <source>
        <dbReference type="ARBA" id="ARBA00047928"/>
    </source>
</evidence>
<comment type="catalytic activity">
    <reaction evidence="6 8">
        <text>[(1-&gt;4)-alpha-D-galacturonosyl methyl ester](n) + n H2O = [(1-&gt;4)-alpha-D-galacturonosyl](n) + n methanol + n H(+)</text>
        <dbReference type="Rhea" id="RHEA:22380"/>
        <dbReference type="Rhea" id="RHEA-COMP:14570"/>
        <dbReference type="Rhea" id="RHEA-COMP:14573"/>
        <dbReference type="ChEBI" id="CHEBI:15377"/>
        <dbReference type="ChEBI" id="CHEBI:15378"/>
        <dbReference type="ChEBI" id="CHEBI:17790"/>
        <dbReference type="ChEBI" id="CHEBI:140522"/>
        <dbReference type="ChEBI" id="CHEBI:140523"/>
        <dbReference type="EC" id="3.1.1.11"/>
    </reaction>
</comment>
<dbReference type="Pfam" id="PF01095">
    <property type="entry name" value="Pectinesterase"/>
    <property type="match status" value="1"/>
</dbReference>
<dbReference type="SUPFAM" id="SSF51126">
    <property type="entry name" value="Pectin lyase-like"/>
    <property type="match status" value="1"/>
</dbReference>
<comment type="function">
    <text evidence="8">Involved in maceration and soft-rotting of plant tissue.</text>
</comment>
<dbReference type="Gene3D" id="2.160.20.10">
    <property type="entry name" value="Single-stranded right-handed beta-helix, Pectin lyase-like"/>
    <property type="match status" value="1"/>
</dbReference>
<keyword evidence="8" id="KW-0964">Secreted</keyword>
<keyword evidence="4 8" id="KW-0378">Hydrolase</keyword>
<feature type="domain" description="Pectinesterase catalytic" evidence="9">
    <location>
        <begin position="38"/>
        <end position="338"/>
    </location>
</feature>
<dbReference type="PANTHER" id="PTHR31321:SF127">
    <property type="entry name" value="PECTINESTERASE"/>
    <property type="match status" value="1"/>
</dbReference>
<evidence type="ECO:0000256" key="7">
    <source>
        <dbReference type="PROSITE-ProRule" id="PRU10040"/>
    </source>
</evidence>
<dbReference type="GO" id="GO:0045490">
    <property type="term" value="P:pectin catabolic process"/>
    <property type="evidence" value="ECO:0007669"/>
    <property type="project" value="UniProtKB-UniRule"/>
</dbReference>
<dbReference type="InterPro" id="IPR011050">
    <property type="entry name" value="Pectin_lyase_fold/virulence"/>
</dbReference>
<keyword evidence="8" id="KW-0732">Signal</keyword>
<proteinExistence type="evidence at transcript level"/>
<dbReference type="AlphaFoldDB" id="E7D8Q5"/>
<dbReference type="InterPro" id="IPR000070">
    <property type="entry name" value="Pectinesterase_cat"/>
</dbReference>
<organism evidence="10">
    <name type="scientific">Leucoagaricus gongylophorus</name>
    <name type="common">Leaf-cutting ant fungus</name>
    <name type="synonym">Rozites gongylophorus</name>
    <dbReference type="NCBI Taxonomy" id="79220"/>
    <lineage>
        <taxon>Eukaryota</taxon>
        <taxon>Fungi</taxon>
        <taxon>Dikarya</taxon>
        <taxon>Basidiomycota</taxon>
        <taxon>Agaricomycotina</taxon>
        <taxon>Agaricomycetes</taxon>
        <taxon>Agaricomycetidae</taxon>
        <taxon>Agaricales</taxon>
        <taxon>Agaricineae</taxon>
        <taxon>Agaricaceae</taxon>
        <taxon>Leucoagaricus</taxon>
    </lineage>
</organism>
<dbReference type="GO" id="GO:0030599">
    <property type="term" value="F:pectinesterase activity"/>
    <property type="evidence" value="ECO:0007669"/>
    <property type="project" value="UniProtKB-UniRule"/>
</dbReference>
<protein>
    <recommendedName>
        <fullName evidence="3 8">Pectinesterase</fullName>
        <ecNumber evidence="3 8">3.1.1.11</ecNumber>
    </recommendedName>
</protein>